<evidence type="ECO:0000256" key="7">
    <source>
        <dbReference type="ARBA" id="ARBA00066361"/>
    </source>
</evidence>
<dbReference type="InterPro" id="IPR009100">
    <property type="entry name" value="AcylCoA_DH/oxidase_NM_dom_sf"/>
</dbReference>
<dbReference type="Gene3D" id="2.40.110.10">
    <property type="entry name" value="Butyryl-CoA Dehydrogenase, subunit A, domain 2"/>
    <property type="match status" value="1"/>
</dbReference>
<evidence type="ECO:0000256" key="6">
    <source>
        <dbReference type="ARBA" id="ARBA00052938"/>
    </source>
</evidence>
<evidence type="ECO:0000259" key="13">
    <source>
        <dbReference type="Pfam" id="PF00441"/>
    </source>
</evidence>
<comment type="similarity">
    <text evidence="2 12">Belongs to the acyl-CoA dehydrogenase family.</text>
</comment>
<dbReference type="FunFam" id="2.40.110.10:FF:000009">
    <property type="entry name" value="Acyl-CoA dehydrogenase"/>
    <property type="match status" value="1"/>
</dbReference>
<dbReference type="InterPro" id="IPR037069">
    <property type="entry name" value="AcylCoA_DH/ox_N_sf"/>
</dbReference>
<keyword evidence="5 12" id="KW-0560">Oxidoreductase</keyword>
<dbReference type="OrthoDB" id="9769473at2"/>
<dbReference type="PIRSF" id="PIRSF016578">
    <property type="entry name" value="HsaA"/>
    <property type="match status" value="1"/>
</dbReference>
<evidence type="ECO:0000313" key="16">
    <source>
        <dbReference type="EMBL" id="RDI99735.1"/>
    </source>
</evidence>
<dbReference type="InterPro" id="IPR009075">
    <property type="entry name" value="AcylCo_DH/oxidase_C"/>
</dbReference>
<evidence type="ECO:0000313" key="17">
    <source>
        <dbReference type="Proteomes" id="UP000254711"/>
    </source>
</evidence>
<dbReference type="InterPro" id="IPR006091">
    <property type="entry name" value="Acyl-CoA_Oxase/DH_mid-dom"/>
</dbReference>
<comment type="cofactor">
    <cofactor evidence="1 12">
        <name>FAD</name>
        <dbReference type="ChEBI" id="CHEBI:57692"/>
    </cofactor>
</comment>
<dbReference type="EC" id="3.13.1.4" evidence="8"/>
<evidence type="ECO:0000256" key="3">
    <source>
        <dbReference type="ARBA" id="ARBA00022630"/>
    </source>
</evidence>
<dbReference type="InterPro" id="IPR006089">
    <property type="entry name" value="Acyl-CoA_DH_CS"/>
</dbReference>
<dbReference type="PANTHER" id="PTHR43884:SF12">
    <property type="entry name" value="ISOVALERYL-COA DEHYDROGENASE, MITOCHONDRIAL-RELATED"/>
    <property type="match status" value="1"/>
</dbReference>
<dbReference type="SUPFAM" id="SSF56645">
    <property type="entry name" value="Acyl-CoA dehydrogenase NM domain-like"/>
    <property type="match status" value="1"/>
</dbReference>
<evidence type="ECO:0000256" key="12">
    <source>
        <dbReference type="RuleBase" id="RU362125"/>
    </source>
</evidence>
<protein>
    <recommendedName>
        <fullName evidence="10">3-sulfinopropanoyl-CoA desulfinase</fullName>
        <ecNumber evidence="7">1.3.8.11</ecNumber>
        <ecNumber evidence="8">3.13.1.4</ecNumber>
    </recommendedName>
    <alternativeName>
        <fullName evidence="11">3-sulfinopropionyl coenzyme A desulfinase</fullName>
    </alternativeName>
    <alternativeName>
        <fullName evidence="9">Cyclohexane-1-carbonyl-CoA dehydrogenase</fullName>
    </alternativeName>
</protein>
<organism evidence="16 17">
    <name type="scientific">Dyella solisilvae</name>
    <dbReference type="NCBI Taxonomy" id="1920168"/>
    <lineage>
        <taxon>Bacteria</taxon>
        <taxon>Pseudomonadati</taxon>
        <taxon>Pseudomonadota</taxon>
        <taxon>Gammaproteobacteria</taxon>
        <taxon>Lysobacterales</taxon>
        <taxon>Rhodanobacteraceae</taxon>
        <taxon>Dyella</taxon>
    </lineage>
</organism>
<keyword evidence="3 12" id="KW-0285">Flavoprotein</keyword>
<evidence type="ECO:0000256" key="1">
    <source>
        <dbReference type="ARBA" id="ARBA00001974"/>
    </source>
</evidence>
<evidence type="ECO:0000256" key="5">
    <source>
        <dbReference type="ARBA" id="ARBA00023002"/>
    </source>
</evidence>
<keyword evidence="4 12" id="KW-0274">FAD</keyword>
<dbReference type="FunFam" id="1.10.540.10:FF:000002">
    <property type="entry name" value="Acyl-CoA dehydrogenase FadE19"/>
    <property type="match status" value="1"/>
</dbReference>
<gene>
    <name evidence="16" type="ORF">DVT68_02515</name>
</gene>
<dbReference type="Proteomes" id="UP000254711">
    <property type="component" value="Unassembled WGS sequence"/>
</dbReference>
<evidence type="ECO:0000256" key="10">
    <source>
        <dbReference type="ARBA" id="ARBA00068311"/>
    </source>
</evidence>
<comment type="catalytic activity">
    <reaction evidence="6">
        <text>3-sulfinopropanoyl-CoA + H2O = propanoyl-CoA + sulfite + H(+)</text>
        <dbReference type="Rhea" id="RHEA:41624"/>
        <dbReference type="ChEBI" id="CHEBI:15377"/>
        <dbReference type="ChEBI" id="CHEBI:15378"/>
        <dbReference type="ChEBI" id="CHEBI:17359"/>
        <dbReference type="ChEBI" id="CHEBI:57392"/>
        <dbReference type="ChEBI" id="CHEBI:78349"/>
        <dbReference type="EC" id="3.13.1.4"/>
    </reaction>
    <physiologicalReaction direction="left-to-right" evidence="6">
        <dbReference type="Rhea" id="RHEA:41625"/>
    </physiologicalReaction>
</comment>
<sequence>MDFRFTEDQLSIQAIARDFAQKRIVPVAAELDEKGEFPLENIREMGQLGLMGVEVPHEYGGAGMDPIAYVLAMIEIAAADAATATIMSVNNSLFCNGILKHGNEAQKQKFVRAIAQGEAIGAYALTEPQSGSDASAMHTRATKNADGDWVINGKKSWITSGMVARYIILFAITTPGIGAKGVSAFIIDTQLPGFHAGKSEPKLGIRASATCEIEFTDYVCPKENLLGAEGKGFAMGMSLLDAGRIGIASQAVGIGRAAYEATLQWSRDRKAFGHPIGTFQMTQAKIADMKCKLDAATLLTLRAAWAKGEAEKNGGRFGTEASMAKLTASEAAMWIAHQAVQIHGGMGYSKEMPLERYFRDAKITEIYEGTSEIQRIVIARAETGLR</sequence>
<dbReference type="AlphaFoldDB" id="A0A370KAR0"/>
<dbReference type="Gene3D" id="1.20.140.10">
    <property type="entry name" value="Butyryl-CoA Dehydrogenase, subunit A, domain 3"/>
    <property type="match status" value="1"/>
</dbReference>
<dbReference type="EMBL" id="QQSY01000001">
    <property type="protein sequence ID" value="RDI99735.1"/>
    <property type="molecule type" value="Genomic_DNA"/>
</dbReference>
<dbReference type="EC" id="1.3.8.11" evidence="7"/>
<dbReference type="GO" id="GO:0003995">
    <property type="term" value="F:acyl-CoA dehydrogenase activity"/>
    <property type="evidence" value="ECO:0007669"/>
    <property type="project" value="InterPro"/>
</dbReference>
<dbReference type="SUPFAM" id="SSF47203">
    <property type="entry name" value="Acyl-CoA dehydrogenase C-terminal domain-like"/>
    <property type="match status" value="1"/>
</dbReference>
<name>A0A370KAR0_9GAMM</name>
<dbReference type="Pfam" id="PF02771">
    <property type="entry name" value="Acyl-CoA_dh_N"/>
    <property type="match status" value="1"/>
</dbReference>
<feature type="domain" description="Acyl-CoA dehydrogenase/oxidase C-terminal" evidence="13">
    <location>
        <begin position="230"/>
        <end position="381"/>
    </location>
</feature>
<dbReference type="InterPro" id="IPR013786">
    <property type="entry name" value="AcylCoA_DH/ox_N"/>
</dbReference>
<evidence type="ECO:0000259" key="15">
    <source>
        <dbReference type="Pfam" id="PF02771"/>
    </source>
</evidence>
<dbReference type="PROSITE" id="PS00073">
    <property type="entry name" value="ACYL_COA_DH_2"/>
    <property type="match status" value="1"/>
</dbReference>
<evidence type="ECO:0000259" key="14">
    <source>
        <dbReference type="Pfam" id="PF02770"/>
    </source>
</evidence>
<dbReference type="Gene3D" id="1.10.540.10">
    <property type="entry name" value="Acyl-CoA dehydrogenase/oxidase, N-terminal domain"/>
    <property type="match status" value="1"/>
</dbReference>
<evidence type="ECO:0000256" key="4">
    <source>
        <dbReference type="ARBA" id="ARBA00022827"/>
    </source>
</evidence>
<feature type="domain" description="Acyl-CoA oxidase/dehydrogenase middle" evidence="14">
    <location>
        <begin position="122"/>
        <end position="217"/>
    </location>
</feature>
<reference evidence="16 17" key="1">
    <citation type="submission" date="2018-07" db="EMBL/GenBank/DDBJ databases">
        <title>Dyella solisilvae sp. nov., isolated from the pine and broad-leaved mixed forest soil.</title>
        <authorList>
            <person name="Gao Z."/>
            <person name="Qiu L."/>
        </authorList>
    </citation>
    <scope>NUCLEOTIDE SEQUENCE [LARGE SCALE GENOMIC DNA]</scope>
    <source>
        <strain evidence="16 17">DHG54</strain>
    </source>
</reference>
<dbReference type="Pfam" id="PF00441">
    <property type="entry name" value="Acyl-CoA_dh_1"/>
    <property type="match status" value="1"/>
</dbReference>
<proteinExistence type="inferred from homology"/>
<dbReference type="PROSITE" id="PS00072">
    <property type="entry name" value="ACYL_COA_DH_1"/>
    <property type="match status" value="1"/>
</dbReference>
<dbReference type="GO" id="GO:0050660">
    <property type="term" value="F:flavin adenine dinucleotide binding"/>
    <property type="evidence" value="ECO:0007669"/>
    <property type="project" value="InterPro"/>
</dbReference>
<evidence type="ECO:0000256" key="8">
    <source>
        <dbReference type="ARBA" id="ARBA00066461"/>
    </source>
</evidence>
<keyword evidence="17" id="KW-1185">Reference proteome</keyword>
<evidence type="ECO:0000256" key="9">
    <source>
        <dbReference type="ARBA" id="ARBA00067292"/>
    </source>
</evidence>
<dbReference type="InterPro" id="IPR036250">
    <property type="entry name" value="AcylCo_DH-like_C"/>
</dbReference>
<evidence type="ECO:0000256" key="2">
    <source>
        <dbReference type="ARBA" id="ARBA00009347"/>
    </source>
</evidence>
<comment type="caution">
    <text evidence="16">The sequence shown here is derived from an EMBL/GenBank/DDBJ whole genome shotgun (WGS) entry which is preliminary data.</text>
</comment>
<accession>A0A370KAR0</accession>
<dbReference type="Pfam" id="PF02770">
    <property type="entry name" value="Acyl-CoA_dh_M"/>
    <property type="match status" value="1"/>
</dbReference>
<dbReference type="PANTHER" id="PTHR43884">
    <property type="entry name" value="ACYL-COA DEHYDROGENASE"/>
    <property type="match status" value="1"/>
</dbReference>
<feature type="domain" description="Acyl-CoA dehydrogenase/oxidase N-terminal" evidence="15">
    <location>
        <begin position="6"/>
        <end position="118"/>
    </location>
</feature>
<dbReference type="FunFam" id="1.20.140.10:FF:000004">
    <property type="entry name" value="Acyl-CoA dehydrogenase FadE25"/>
    <property type="match status" value="1"/>
</dbReference>
<evidence type="ECO:0000256" key="11">
    <source>
        <dbReference type="ARBA" id="ARBA00075603"/>
    </source>
</evidence>
<dbReference type="InterPro" id="IPR046373">
    <property type="entry name" value="Acyl-CoA_Oxase/DH_mid-dom_sf"/>
</dbReference>